<evidence type="ECO:0000256" key="6">
    <source>
        <dbReference type="ARBA" id="ARBA00022967"/>
    </source>
</evidence>
<dbReference type="FunFam" id="2.70.150.10:FF:000003">
    <property type="entry name" value="Sodium/potassium-transporting ATPase subunit alpha"/>
    <property type="match status" value="1"/>
</dbReference>
<dbReference type="GO" id="GO:0030007">
    <property type="term" value="P:intracellular potassium ion homeostasis"/>
    <property type="evidence" value="ECO:0007669"/>
    <property type="project" value="TreeGrafter"/>
</dbReference>
<dbReference type="SUPFAM" id="SSF81665">
    <property type="entry name" value="Calcium ATPase, transmembrane domain M"/>
    <property type="match status" value="1"/>
</dbReference>
<comment type="subcellular location">
    <subcellularLocation>
        <location evidence="1">Cell membrane</location>
        <topology evidence="1">Multi-pass membrane protein</topology>
    </subcellularLocation>
</comment>
<dbReference type="PRINTS" id="PR00119">
    <property type="entry name" value="CATATPASE"/>
</dbReference>
<evidence type="ECO:0000256" key="9">
    <source>
        <dbReference type="SAM" id="Phobius"/>
    </source>
</evidence>
<dbReference type="Gene3D" id="3.40.50.1000">
    <property type="entry name" value="HAD superfamily/HAD-like"/>
    <property type="match status" value="1"/>
</dbReference>
<dbReference type="InterPro" id="IPR023298">
    <property type="entry name" value="ATPase_P-typ_TM_dom_sf"/>
</dbReference>
<evidence type="ECO:0000259" key="10">
    <source>
        <dbReference type="SMART" id="SM00831"/>
    </source>
</evidence>
<evidence type="ECO:0000313" key="12">
    <source>
        <dbReference type="Proteomes" id="UP000031668"/>
    </source>
</evidence>
<dbReference type="InterPro" id="IPR059000">
    <property type="entry name" value="ATPase_P-type_domA"/>
</dbReference>
<evidence type="ECO:0000256" key="4">
    <source>
        <dbReference type="ARBA" id="ARBA00022741"/>
    </source>
</evidence>
<dbReference type="InterPro" id="IPR008250">
    <property type="entry name" value="ATPase_P-typ_transduc_dom_A_sf"/>
</dbReference>
<dbReference type="InterPro" id="IPR050510">
    <property type="entry name" value="Cation_transp_ATPase_P-type"/>
</dbReference>
<feature type="transmembrane region" description="Helical" evidence="9">
    <location>
        <begin position="69"/>
        <end position="90"/>
    </location>
</feature>
<dbReference type="InterPro" id="IPR023214">
    <property type="entry name" value="HAD_sf"/>
</dbReference>
<keyword evidence="3 9" id="KW-0812">Transmembrane</keyword>
<dbReference type="Gene3D" id="2.70.150.10">
    <property type="entry name" value="Calcium-transporting ATPase, cytoplasmic transduction domain A"/>
    <property type="match status" value="1"/>
</dbReference>
<dbReference type="PANTHER" id="PTHR43294:SF21">
    <property type="entry name" value="CATION TRANSPORTING ATPASE"/>
    <property type="match status" value="1"/>
</dbReference>
<dbReference type="OrthoDB" id="3352408at2759"/>
<organism evidence="11 12">
    <name type="scientific">Thelohanellus kitauei</name>
    <name type="common">Myxosporean</name>
    <dbReference type="NCBI Taxonomy" id="669202"/>
    <lineage>
        <taxon>Eukaryota</taxon>
        <taxon>Metazoa</taxon>
        <taxon>Cnidaria</taxon>
        <taxon>Myxozoa</taxon>
        <taxon>Myxosporea</taxon>
        <taxon>Bivalvulida</taxon>
        <taxon>Platysporina</taxon>
        <taxon>Myxobolidae</taxon>
        <taxon>Thelohanellus</taxon>
    </lineage>
</organism>
<feature type="transmembrane region" description="Helical" evidence="9">
    <location>
        <begin position="264"/>
        <end position="286"/>
    </location>
</feature>
<dbReference type="PRINTS" id="PR00121">
    <property type="entry name" value="NAKATPASE"/>
</dbReference>
<dbReference type="Pfam" id="PF00122">
    <property type="entry name" value="E1-E2_ATPase"/>
    <property type="match status" value="1"/>
</dbReference>
<keyword evidence="7 9" id="KW-1133">Transmembrane helix</keyword>
<evidence type="ECO:0000256" key="1">
    <source>
        <dbReference type="ARBA" id="ARBA00004651"/>
    </source>
</evidence>
<evidence type="ECO:0000256" key="3">
    <source>
        <dbReference type="ARBA" id="ARBA00022692"/>
    </source>
</evidence>
<dbReference type="Gene3D" id="1.20.1110.10">
    <property type="entry name" value="Calcium-transporting ATPase, transmembrane domain"/>
    <property type="match status" value="1"/>
</dbReference>
<keyword evidence="12" id="KW-1185">Reference proteome</keyword>
<dbReference type="InterPro" id="IPR001757">
    <property type="entry name" value="P_typ_ATPase"/>
</dbReference>
<protein>
    <submittedName>
        <fullName evidence="11">Sodium/potassium-transporting ATPase subunit alpha-1</fullName>
    </submittedName>
</protein>
<dbReference type="InterPro" id="IPR018303">
    <property type="entry name" value="ATPase_P-typ_P_site"/>
</dbReference>
<dbReference type="EMBL" id="JWZT01000800">
    <property type="protein sequence ID" value="KII73496.1"/>
    <property type="molecule type" value="Genomic_DNA"/>
</dbReference>
<dbReference type="FunFam" id="3.40.50.1000:FF:000001">
    <property type="entry name" value="Phospholipid-transporting ATPase IC"/>
    <property type="match status" value="1"/>
</dbReference>
<evidence type="ECO:0000256" key="2">
    <source>
        <dbReference type="ARBA" id="ARBA00022475"/>
    </source>
</evidence>
<comment type="caution">
    <text evidence="11">The sequence shown here is derived from an EMBL/GenBank/DDBJ whole genome shotgun (WGS) entry which is preliminary data.</text>
</comment>
<sequence length="450" mass="49910">MSKNTKETKKSKEKSNLDNLKTEMDVDFHTVPLDDLLKRFGTNRDRNRHLTGSGKPKTTPEIVKFLKTFLSFFSLLLIAGGILCFIAYLLERRGKDDPPQDNLYLGIVLSAVVLITGIFSYYQESKSSRIMDSFKRLVPQESLVLRNGKKINVKAHEVVVGDIVFIRGGDLNPADMRVIESKSFKVDNSSLTGESEPQKRGPDNSHASYIEAENMVFSFTYCVDGTGKGLVVAVGDNTLMGRIAKLTSQLKAGKTPIGIEIEKFIKLITAIAFVIGFVFFTLSITINKIPLIQAIVFLIGIIVANVPEGLLMTVTVALTLCAKKMSRKNCLVKNLESVETLGSTSVICSDKTGTLTQNRMTVSHLWSDNKLDSLDTSENAQETSLSRQTKATDMLIKISALCNKAEFRDDQDFKNPIMKWLTNGDASESALIKFVTIYQSGQHDRKPIFV</sequence>
<dbReference type="SUPFAM" id="SSF81653">
    <property type="entry name" value="Calcium ATPase, transduction domain A"/>
    <property type="match status" value="1"/>
</dbReference>
<evidence type="ECO:0000313" key="11">
    <source>
        <dbReference type="EMBL" id="KII73496.1"/>
    </source>
</evidence>
<dbReference type="PROSITE" id="PS00154">
    <property type="entry name" value="ATPASE_E1_E2"/>
    <property type="match status" value="1"/>
</dbReference>
<dbReference type="PANTHER" id="PTHR43294">
    <property type="entry name" value="SODIUM/POTASSIUM-TRANSPORTING ATPASE SUBUNIT ALPHA"/>
    <property type="match status" value="1"/>
</dbReference>
<keyword evidence="6" id="KW-1278">Translocase</keyword>
<dbReference type="GO" id="GO:0005886">
    <property type="term" value="C:plasma membrane"/>
    <property type="evidence" value="ECO:0007669"/>
    <property type="project" value="UniProtKB-SubCell"/>
</dbReference>
<dbReference type="GO" id="GO:0005391">
    <property type="term" value="F:P-type sodium:potassium-exchanging transporter activity"/>
    <property type="evidence" value="ECO:0007669"/>
    <property type="project" value="TreeGrafter"/>
</dbReference>
<dbReference type="AlphaFoldDB" id="A0A0C2N1J7"/>
<keyword evidence="5" id="KW-0067">ATP-binding</keyword>
<evidence type="ECO:0000256" key="7">
    <source>
        <dbReference type="ARBA" id="ARBA00022989"/>
    </source>
</evidence>
<evidence type="ECO:0000256" key="8">
    <source>
        <dbReference type="ARBA" id="ARBA00023136"/>
    </source>
</evidence>
<dbReference type="GO" id="GO:0036376">
    <property type="term" value="P:sodium ion export across plasma membrane"/>
    <property type="evidence" value="ECO:0007669"/>
    <property type="project" value="TreeGrafter"/>
</dbReference>
<proteinExistence type="predicted"/>
<dbReference type="GO" id="GO:0006883">
    <property type="term" value="P:intracellular sodium ion homeostasis"/>
    <property type="evidence" value="ECO:0007669"/>
    <property type="project" value="TreeGrafter"/>
</dbReference>
<dbReference type="GO" id="GO:1902600">
    <property type="term" value="P:proton transmembrane transport"/>
    <property type="evidence" value="ECO:0007669"/>
    <property type="project" value="TreeGrafter"/>
</dbReference>
<dbReference type="Gene3D" id="3.40.1110.10">
    <property type="entry name" value="Calcium-transporting ATPase, cytoplasmic domain N"/>
    <property type="match status" value="1"/>
</dbReference>
<dbReference type="Proteomes" id="UP000031668">
    <property type="component" value="Unassembled WGS sequence"/>
</dbReference>
<keyword evidence="8 9" id="KW-0472">Membrane</keyword>
<gene>
    <name evidence="11" type="ORF">RF11_00089</name>
</gene>
<feature type="transmembrane region" description="Helical" evidence="9">
    <location>
        <begin position="102"/>
        <end position="122"/>
    </location>
</feature>
<dbReference type="OMA" id="GTPECVK"/>
<dbReference type="InterPro" id="IPR023299">
    <property type="entry name" value="ATPase_P-typ_cyto_dom_N"/>
</dbReference>
<dbReference type="SUPFAM" id="SSF81660">
    <property type="entry name" value="Metal cation-transporting ATPase, ATP-binding domain N"/>
    <property type="match status" value="1"/>
</dbReference>
<dbReference type="GO" id="GO:0005524">
    <property type="term" value="F:ATP binding"/>
    <property type="evidence" value="ECO:0007669"/>
    <property type="project" value="UniProtKB-KW"/>
</dbReference>
<feature type="domain" description="Cation-transporting P-type ATPase N-terminal" evidence="10">
    <location>
        <begin position="27"/>
        <end position="89"/>
    </location>
</feature>
<dbReference type="GO" id="GO:0016887">
    <property type="term" value="F:ATP hydrolysis activity"/>
    <property type="evidence" value="ECO:0007669"/>
    <property type="project" value="InterPro"/>
</dbReference>
<reference evidence="11 12" key="1">
    <citation type="journal article" date="2014" name="Genome Biol. Evol.">
        <title>The genome of the myxosporean Thelohanellus kitauei shows adaptations to nutrient acquisition within its fish host.</title>
        <authorList>
            <person name="Yang Y."/>
            <person name="Xiong J."/>
            <person name="Zhou Z."/>
            <person name="Huo F."/>
            <person name="Miao W."/>
            <person name="Ran C."/>
            <person name="Liu Y."/>
            <person name="Zhang J."/>
            <person name="Feng J."/>
            <person name="Wang M."/>
            <person name="Wang M."/>
            <person name="Wang L."/>
            <person name="Yao B."/>
        </authorList>
    </citation>
    <scope>NUCLEOTIDE SEQUENCE [LARGE SCALE GENOMIC DNA]</scope>
    <source>
        <strain evidence="11">Wuqing</strain>
    </source>
</reference>
<dbReference type="InterPro" id="IPR004014">
    <property type="entry name" value="ATPase_P-typ_cation-transptr_N"/>
</dbReference>
<dbReference type="NCBIfam" id="TIGR01494">
    <property type="entry name" value="ATPase_P-type"/>
    <property type="match status" value="1"/>
</dbReference>
<feature type="transmembrane region" description="Helical" evidence="9">
    <location>
        <begin position="292"/>
        <end position="318"/>
    </location>
</feature>
<accession>A0A0C2N1J7</accession>
<keyword evidence="2" id="KW-1003">Cell membrane</keyword>
<dbReference type="GO" id="GO:1990573">
    <property type="term" value="P:potassium ion import across plasma membrane"/>
    <property type="evidence" value="ECO:0007669"/>
    <property type="project" value="TreeGrafter"/>
</dbReference>
<evidence type="ECO:0000256" key="5">
    <source>
        <dbReference type="ARBA" id="ARBA00022840"/>
    </source>
</evidence>
<keyword evidence="4" id="KW-0547">Nucleotide-binding</keyword>
<name>A0A0C2N1J7_THEKT</name>
<dbReference type="SMART" id="SM00831">
    <property type="entry name" value="Cation_ATPase_N"/>
    <property type="match status" value="1"/>
</dbReference>